<dbReference type="InterPro" id="IPR038666">
    <property type="entry name" value="SSP1_head-tail_sf"/>
</dbReference>
<dbReference type="Pfam" id="PF05521">
    <property type="entry name" value="Phage_HCP"/>
    <property type="match status" value="1"/>
</dbReference>
<evidence type="ECO:0008006" key="3">
    <source>
        <dbReference type="Google" id="ProtNLM"/>
    </source>
</evidence>
<dbReference type="Proteomes" id="UP000092634">
    <property type="component" value="Unassembled WGS sequence"/>
</dbReference>
<proteinExistence type="predicted"/>
<comment type="caution">
    <text evidence="1">The sequence shown here is derived from an EMBL/GenBank/DDBJ whole genome shotgun (WGS) entry which is preliminary data.</text>
</comment>
<organism evidence="1 2">
    <name type="scientific">Janthinobacterium lividum</name>
    <dbReference type="NCBI Taxonomy" id="29581"/>
    <lineage>
        <taxon>Bacteria</taxon>
        <taxon>Pseudomonadati</taxon>
        <taxon>Pseudomonadota</taxon>
        <taxon>Betaproteobacteria</taxon>
        <taxon>Burkholderiales</taxon>
        <taxon>Oxalobacteraceae</taxon>
        <taxon>Janthinobacterium</taxon>
    </lineage>
</organism>
<name>A0A1E8PU28_9BURK</name>
<sequence length="116" mass="13294">MDAHNLNKRVRIQERGPELDRLGQPSVAPSNWIDVMTVWASVEPMTGRERMLAQANHSELTHTVTIRYQTQFADAMKMTAMRIVYGTRIFNIQSSVDRHEAHRWLNLSCSEGLNDG</sequence>
<dbReference type="NCBIfam" id="TIGR01563">
    <property type="entry name" value="gp16_SPP1"/>
    <property type="match status" value="1"/>
</dbReference>
<dbReference type="EMBL" id="MAQB02000001">
    <property type="protein sequence ID" value="OFJ49597.1"/>
    <property type="molecule type" value="Genomic_DNA"/>
</dbReference>
<protein>
    <recommendedName>
        <fullName evidence="3">Head-tail adaptor protein</fullName>
    </recommendedName>
</protein>
<dbReference type="Gene3D" id="2.40.10.270">
    <property type="entry name" value="Bacteriophage SPP1 head-tail adaptor protein"/>
    <property type="match status" value="1"/>
</dbReference>
<dbReference type="InterPro" id="IPR008767">
    <property type="entry name" value="Phage_SPP1_head-tail_adaptor"/>
</dbReference>
<dbReference type="AlphaFoldDB" id="A0A1E8PU28"/>
<evidence type="ECO:0000313" key="2">
    <source>
        <dbReference type="Proteomes" id="UP000092634"/>
    </source>
</evidence>
<reference evidence="1 2" key="1">
    <citation type="submission" date="2016-10" db="EMBL/GenBank/DDBJ databases">
        <title>Updated version of Genome Assembly of Janthinobacterium lividum ERGS5:01.</title>
        <authorList>
            <person name="Kumar R."/>
            <person name="Acharya V."/>
            <person name="Singh D."/>
        </authorList>
    </citation>
    <scope>NUCLEOTIDE SEQUENCE [LARGE SCALE GENOMIC DNA]</scope>
    <source>
        <strain evidence="1 2">ERGS5:01</strain>
    </source>
</reference>
<evidence type="ECO:0000313" key="1">
    <source>
        <dbReference type="EMBL" id="OFJ49597.1"/>
    </source>
</evidence>
<accession>A0A1E8PU28</accession>
<gene>
    <name evidence="1" type="ORF">BA896_012700</name>
</gene>